<reference evidence="2 3" key="1">
    <citation type="submission" date="2019-03" db="EMBL/GenBank/DDBJ databases">
        <title>Genomics of glacier-inhabiting Cryobacterium strains.</title>
        <authorList>
            <person name="Liu Q."/>
            <person name="Xin Y.-H."/>
        </authorList>
    </citation>
    <scope>NUCLEOTIDE SEQUENCE [LARGE SCALE GENOMIC DNA]</scope>
    <source>
        <strain evidence="2 3">RHLS22-1</strain>
    </source>
</reference>
<evidence type="ECO:0000313" key="2">
    <source>
        <dbReference type="EMBL" id="TFC06942.1"/>
    </source>
</evidence>
<dbReference type="Gene3D" id="3.10.450.50">
    <property type="match status" value="1"/>
</dbReference>
<dbReference type="Proteomes" id="UP000297907">
    <property type="component" value="Unassembled WGS sequence"/>
</dbReference>
<dbReference type="SUPFAM" id="SSF54427">
    <property type="entry name" value="NTF2-like"/>
    <property type="match status" value="1"/>
</dbReference>
<gene>
    <name evidence="2" type="ORF">E3O42_00735</name>
</gene>
<proteinExistence type="predicted"/>
<dbReference type="EMBL" id="SOFL01000002">
    <property type="protein sequence ID" value="TFC06942.1"/>
    <property type="molecule type" value="Genomic_DNA"/>
</dbReference>
<dbReference type="InterPro" id="IPR032710">
    <property type="entry name" value="NTF2-like_dom_sf"/>
</dbReference>
<organism evidence="2 3">
    <name type="scientific">Cryobacterium adonitolivorans</name>
    <dbReference type="NCBI Taxonomy" id="1259189"/>
    <lineage>
        <taxon>Bacteria</taxon>
        <taxon>Bacillati</taxon>
        <taxon>Actinomycetota</taxon>
        <taxon>Actinomycetes</taxon>
        <taxon>Micrococcales</taxon>
        <taxon>Microbacteriaceae</taxon>
        <taxon>Cryobacterium</taxon>
    </lineage>
</organism>
<dbReference type="Pfam" id="PF13577">
    <property type="entry name" value="SnoaL_4"/>
    <property type="match status" value="1"/>
</dbReference>
<dbReference type="InterPro" id="IPR037401">
    <property type="entry name" value="SnoaL-like"/>
</dbReference>
<evidence type="ECO:0000259" key="1">
    <source>
        <dbReference type="Pfam" id="PF13577"/>
    </source>
</evidence>
<name>A0A4R8WG95_9MICO</name>
<protein>
    <submittedName>
        <fullName evidence="2">Nuclear transport factor 2 family protein</fullName>
    </submittedName>
</protein>
<dbReference type="RefSeq" id="WP_134452026.1">
    <property type="nucleotide sequence ID" value="NZ_SOFL01000002.1"/>
</dbReference>
<dbReference type="AlphaFoldDB" id="A0A4R8WG95"/>
<keyword evidence="3" id="KW-1185">Reference proteome</keyword>
<accession>A0A4R8WG95</accession>
<feature type="domain" description="SnoaL-like" evidence="1">
    <location>
        <begin position="3"/>
        <end position="122"/>
    </location>
</feature>
<dbReference type="OrthoDB" id="1492465at2"/>
<sequence>MTDDLTTITQVVLHERQARDRGWWYQMAGCFWPDSQVHLSWHTGDGPGFVAASREMAGRGDASVHRMSPPTVHVADDRAWTEVPAGIEVRTRIDGVQVDLVSYARVCYRLVRRDLVWKIASLDVIYERDTATAAVPGESFTIPPGELERFRPSYAILAWHLDRRGYTIGTDLLGDDRPAERDAFYARTLEWLHA</sequence>
<evidence type="ECO:0000313" key="3">
    <source>
        <dbReference type="Proteomes" id="UP000297907"/>
    </source>
</evidence>
<comment type="caution">
    <text evidence="2">The sequence shown here is derived from an EMBL/GenBank/DDBJ whole genome shotgun (WGS) entry which is preliminary data.</text>
</comment>